<organism evidence="4">
    <name type="scientific">hydrothermal vent metagenome</name>
    <dbReference type="NCBI Taxonomy" id="652676"/>
    <lineage>
        <taxon>unclassified sequences</taxon>
        <taxon>metagenomes</taxon>
        <taxon>ecological metagenomes</taxon>
    </lineage>
</organism>
<gene>
    <name evidence="4" type="ORF">MNBD_ALPHA11-1046</name>
</gene>
<dbReference type="Gene3D" id="1.10.10.10">
    <property type="entry name" value="Winged helix-like DNA-binding domain superfamily/Winged helix DNA-binding domain"/>
    <property type="match status" value="1"/>
</dbReference>
<sequence>GGIEQVYPKENAALAEEIIETGGAVISEMAFGSMPRAKDFPRRNRLVSGMSRGVLVIEAALRSGSLITARYGLEQNRDIFAIPGSPMDPRAAGTNKLIKDGAKLVTGASDILEEFELGKNAPDLFLSEEGAETDLFSTDLLPADPSEFDIHSQGEASAGDHQTVLNSLSVTPVAIDDLIDATSLSAPIVQAILLELDLAGRIERSSGQLVALI</sequence>
<evidence type="ECO:0000259" key="3">
    <source>
        <dbReference type="Pfam" id="PF17782"/>
    </source>
</evidence>
<feature type="domain" description="Smf/DprA SLOG" evidence="2">
    <location>
        <begin position="2"/>
        <end position="115"/>
    </location>
</feature>
<evidence type="ECO:0000313" key="4">
    <source>
        <dbReference type="EMBL" id="VAW15670.1"/>
    </source>
</evidence>
<evidence type="ECO:0000259" key="2">
    <source>
        <dbReference type="Pfam" id="PF02481"/>
    </source>
</evidence>
<dbReference type="Pfam" id="PF17782">
    <property type="entry name" value="WHD_DprA"/>
    <property type="match status" value="1"/>
</dbReference>
<reference evidence="4" key="1">
    <citation type="submission" date="2018-06" db="EMBL/GenBank/DDBJ databases">
        <authorList>
            <person name="Zhirakovskaya E."/>
        </authorList>
    </citation>
    <scope>NUCLEOTIDE SEQUENCE</scope>
</reference>
<dbReference type="SUPFAM" id="SSF102405">
    <property type="entry name" value="MCP/YpsA-like"/>
    <property type="match status" value="1"/>
</dbReference>
<dbReference type="Gene3D" id="3.40.50.450">
    <property type="match status" value="1"/>
</dbReference>
<comment type="similarity">
    <text evidence="1">Belongs to the DprA/Smf family.</text>
</comment>
<name>A0A3B0TFI6_9ZZZZ</name>
<feature type="domain" description="DprA winged helix" evidence="3">
    <location>
        <begin position="155"/>
        <end position="208"/>
    </location>
</feature>
<feature type="non-terminal residue" evidence="4">
    <location>
        <position position="1"/>
    </location>
</feature>
<protein>
    <submittedName>
        <fullName evidence="4">Rossmann fold nucleotide-binding protein Smf possibly involved in DNA uptake</fullName>
    </submittedName>
</protein>
<dbReference type="InterPro" id="IPR041614">
    <property type="entry name" value="DprA_WH"/>
</dbReference>
<dbReference type="AlphaFoldDB" id="A0A3B0TFI6"/>
<accession>A0A3B0TFI6</accession>
<dbReference type="PANTHER" id="PTHR43022:SF1">
    <property type="entry name" value="PROTEIN SMF"/>
    <property type="match status" value="1"/>
</dbReference>
<dbReference type="InterPro" id="IPR036388">
    <property type="entry name" value="WH-like_DNA-bd_sf"/>
</dbReference>
<dbReference type="GO" id="GO:0009294">
    <property type="term" value="P:DNA-mediated transformation"/>
    <property type="evidence" value="ECO:0007669"/>
    <property type="project" value="InterPro"/>
</dbReference>
<dbReference type="InterPro" id="IPR057666">
    <property type="entry name" value="DrpA_SLOG"/>
</dbReference>
<evidence type="ECO:0000256" key="1">
    <source>
        <dbReference type="ARBA" id="ARBA00006525"/>
    </source>
</evidence>
<dbReference type="Pfam" id="PF02481">
    <property type="entry name" value="DNA_processg_A"/>
    <property type="match status" value="1"/>
</dbReference>
<dbReference type="EMBL" id="UOEQ01000070">
    <property type="protein sequence ID" value="VAW15670.1"/>
    <property type="molecule type" value="Genomic_DNA"/>
</dbReference>
<dbReference type="InterPro" id="IPR003488">
    <property type="entry name" value="DprA"/>
</dbReference>
<dbReference type="PANTHER" id="PTHR43022">
    <property type="entry name" value="PROTEIN SMF"/>
    <property type="match status" value="1"/>
</dbReference>
<proteinExistence type="inferred from homology"/>